<dbReference type="AlphaFoldDB" id="A0A7S1ABB9"/>
<name>A0A7S1ABB9_NOCSC</name>
<reference evidence="1" key="1">
    <citation type="submission" date="2021-01" db="EMBL/GenBank/DDBJ databases">
        <authorList>
            <person name="Corre E."/>
            <person name="Pelletier E."/>
            <person name="Niang G."/>
            <person name="Scheremetjew M."/>
            <person name="Finn R."/>
            <person name="Kale V."/>
            <person name="Holt S."/>
            <person name="Cochrane G."/>
            <person name="Meng A."/>
            <person name="Brown T."/>
            <person name="Cohen L."/>
        </authorList>
    </citation>
    <scope>NUCLEOTIDE SEQUENCE</scope>
</reference>
<protein>
    <submittedName>
        <fullName evidence="1">Uncharacterized protein</fullName>
    </submittedName>
</protein>
<proteinExistence type="predicted"/>
<dbReference type="EMBL" id="HBFQ01032108">
    <property type="protein sequence ID" value="CAD8848252.1"/>
    <property type="molecule type" value="Transcribed_RNA"/>
</dbReference>
<accession>A0A7S1ABB9</accession>
<evidence type="ECO:0000313" key="1">
    <source>
        <dbReference type="EMBL" id="CAD8848252.1"/>
    </source>
</evidence>
<gene>
    <name evidence="1" type="ORF">NSCI0253_LOCUS22602</name>
</gene>
<organism evidence="1">
    <name type="scientific">Noctiluca scintillans</name>
    <name type="common">Sea sparkle</name>
    <name type="synonym">Red tide dinoflagellate</name>
    <dbReference type="NCBI Taxonomy" id="2966"/>
    <lineage>
        <taxon>Eukaryota</taxon>
        <taxon>Sar</taxon>
        <taxon>Alveolata</taxon>
        <taxon>Dinophyceae</taxon>
        <taxon>Noctilucales</taxon>
        <taxon>Noctilucaceae</taxon>
        <taxon>Noctiluca</taxon>
    </lineage>
</organism>
<sequence>MLRSLLTDPVNLLQASKTLRGTAGDSECFFGIACGSWESYSMVILASCLLAAILCSMATYTMIREEQEENITPLCPALIVKDEQLEFTMPSQCGSEVIEVIDMSGKHIVKLTQELRDPFRPGSMGVAATVKLCSPQDIVLATIVVRPAAKQGVALCRAGCEIFGFVEQVTDKRYDIRHRTGHLLMTMVGDFETGQVQCLSPAGGVVGTMGHKEERVVGCVHQHVDAGLLIGSLCATQLHKKINSVPPAPTLDDDLAKKLDGVAAD</sequence>